<proteinExistence type="predicted"/>
<sequence length="61" mass="6148">RCGLCPVTEAARGGDAVRTSVPPHESATSQRGAAQSAPATTSSRKPEPESGIKGKEIGSTI</sequence>
<dbReference type="Proteomes" id="UP001479290">
    <property type="component" value="Unassembled WGS sequence"/>
</dbReference>
<protein>
    <submittedName>
        <fullName evidence="2">Uncharacterized protein</fullName>
    </submittedName>
</protein>
<keyword evidence="3" id="KW-1185">Reference proteome</keyword>
<dbReference type="AlphaFoldDB" id="A0AAW2A571"/>
<comment type="caution">
    <text evidence="2">The sequence shown here is derived from an EMBL/GenBank/DDBJ whole genome shotgun (WGS) entry which is preliminary data.</text>
</comment>
<evidence type="ECO:0000313" key="2">
    <source>
        <dbReference type="EMBL" id="KAK9968840.1"/>
    </source>
</evidence>
<feature type="compositionally biased region" description="Basic and acidic residues" evidence="1">
    <location>
        <begin position="44"/>
        <end position="61"/>
    </location>
</feature>
<evidence type="ECO:0000256" key="1">
    <source>
        <dbReference type="SAM" id="MobiDB-lite"/>
    </source>
</evidence>
<dbReference type="EMBL" id="JAWDJR010000010">
    <property type="protein sequence ID" value="KAK9968840.1"/>
    <property type="molecule type" value="Genomic_DNA"/>
</dbReference>
<accession>A0AAW2A571</accession>
<organism evidence="2 3">
    <name type="scientific">Culter alburnus</name>
    <name type="common">Topmouth culter</name>
    <dbReference type="NCBI Taxonomy" id="194366"/>
    <lineage>
        <taxon>Eukaryota</taxon>
        <taxon>Metazoa</taxon>
        <taxon>Chordata</taxon>
        <taxon>Craniata</taxon>
        <taxon>Vertebrata</taxon>
        <taxon>Euteleostomi</taxon>
        <taxon>Actinopterygii</taxon>
        <taxon>Neopterygii</taxon>
        <taxon>Teleostei</taxon>
        <taxon>Ostariophysi</taxon>
        <taxon>Cypriniformes</taxon>
        <taxon>Xenocyprididae</taxon>
        <taxon>Xenocypridinae</taxon>
        <taxon>Culter</taxon>
    </lineage>
</organism>
<reference evidence="2 3" key="1">
    <citation type="submission" date="2024-05" db="EMBL/GenBank/DDBJ databases">
        <title>A high-quality chromosomal-level genome assembly of Topmouth culter (Culter alburnus).</title>
        <authorList>
            <person name="Zhao H."/>
        </authorList>
    </citation>
    <scope>NUCLEOTIDE SEQUENCE [LARGE SCALE GENOMIC DNA]</scope>
    <source>
        <strain evidence="2">CATC2023</strain>
        <tissue evidence="2">Muscle</tissue>
    </source>
</reference>
<feature type="non-terminal residue" evidence="2">
    <location>
        <position position="61"/>
    </location>
</feature>
<gene>
    <name evidence="2" type="ORF">ABG768_003141</name>
</gene>
<evidence type="ECO:0000313" key="3">
    <source>
        <dbReference type="Proteomes" id="UP001479290"/>
    </source>
</evidence>
<name>A0AAW2A571_CULAL</name>
<feature type="compositionally biased region" description="Polar residues" evidence="1">
    <location>
        <begin position="26"/>
        <end position="43"/>
    </location>
</feature>
<feature type="region of interest" description="Disordered" evidence="1">
    <location>
        <begin position="1"/>
        <end position="61"/>
    </location>
</feature>
<feature type="non-terminal residue" evidence="2">
    <location>
        <position position="1"/>
    </location>
</feature>